<evidence type="ECO:0000256" key="1">
    <source>
        <dbReference type="SAM" id="MobiDB-lite"/>
    </source>
</evidence>
<sequence>MTPADAPAARTALDHSAHPPWPLHPQPLPGETLTSWLARTTALYSSITAADLLDGLGVDTSGVDLDRYTPEPILNALAQRSTSTAERLREMTLAGCTPWLLDSTDPSECDFDTYVHQFSVLLPPGLAMADRRRRTPAAGTWLPWVSKLDTRACPLCIDALDTDADIAVMMAHQYPMLTSCTKHLCRLEFCAVIPGRLVFWDRTPAGSDEHAPPIPVPAVVAEIDRRTAAAMTSGSVELVAGRVQAAVWFRLLRTVVDEVSTPLVRTGWWAKPLSAIWKSTGCSRPLRTSWVPFEQLPWDEQANVLFAAATAIIAVENDEITASGADACLLRPRRYEPVDPGTPPTGSRSPVPTRSAWDGVIAAIDAAVAAARVDSDAARSLFGFARTGCRTEEDVDELAYAFVELGIRLDWD</sequence>
<keyword evidence="4" id="KW-1185">Reference proteome</keyword>
<dbReference type="Pfam" id="PF06527">
    <property type="entry name" value="TniQ"/>
    <property type="match status" value="1"/>
</dbReference>
<dbReference type="InterPro" id="IPR009492">
    <property type="entry name" value="TniQ"/>
</dbReference>
<dbReference type="EMBL" id="JAWLKF010000024">
    <property type="protein sequence ID" value="MDV6305629.1"/>
    <property type="molecule type" value="Genomic_DNA"/>
</dbReference>
<evidence type="ECO:0000313" key="4">
    <source>
        <dbReference type="Proteomes" id="UP001186104"/>
    </source>
</evidence>
<organism evidence="3 4">
    <name type="scientific">Rhodococcus cerastii</name>
    <dbReference type="NCBI Taxonomy" id="908616"/>
    <lineage>
        <taxon>Bacteria</taxon>
        <taxon>Bacillati</taxon>
        <taxon>Actinomycetota</taxon>
        <taxon>Actinomycetes</taxon>
        <taxon>Mycobacteriales</taxon>
        <taxon>Nocardiaceae</taxon>
        <taxon>Rhodococcus</taxon>
    </lineage>
</organism>
<proteinExistence type="predicted"/>
<name>A0ABU4D8K5_9NOCA</name>
<gene>
    <name evidence="3" type="ORF">R3P93_23965</name>
</gene>
<accession>A0ABU4D8K5</accession>
<evidence type="ECO:0000259" key="2">
    <source>
        <dbReference type="Pfam" id="PF06527"/>
    </source>
</evidence>
<feature type="domain" description="TniQ" evidence="2">
    <location>
        <begin position="22"/>
        <end position="187"/>
    </location>
</feature>
<dbReference type="RefSeq" id="WP_262498633.1">
    <property type="nucleotide sequence ID" value="NZ_JAWLKF010000024.1"/>
</dbReference>
<dbReference type="Proteomes" id="UP001186104">
    <property type="component" value="Unassembled WGS sequence"/>
</dbReference>
<reference evidence="3 4" key="1">
    <citation type="submission" date="2023-10" db="EMBL/GenBank/DDBJ databases">
        <title>Development of a sustainable strategy for remediation of hydrocarbon-contaminated territories based on the waste exchange concept.</title>
        <authorList>
            <person name="Krivoruchko A."/>
        </authorList>
    </citation>
    <scope>NUCLEOTIDE SEQUENCE [LARGE SCALE GENOMIC DNA]</scope>
    <source>
        <strain evidence="3 4">IEGM 1327</strain>
    </source>
</reference>
<feature type="region of interest" description="Disordered" evidence="1">
    <location>
        <begin position="1"/>
        <end position="26"/>
    </location>
</feature>
<feature type="region of interest" description="Disordered" evidence="1">
    <location>
        <begin position="334"/>
        <end position="353"/>
    </location>
</feature>
<protein>
    <submittedName>
        <fullName evidence="3">TniQ family protein</fullName>
    </submittedName>
</protein>
<evidence type="ECO:0000313" key="3">
    <source>
        <dbReference type="EMBL" id="MDV6305629.1"/>
    </source>
</evidence>
<comment type="caution">
    <text evidence="3">The sequence shown here is derived from an EMBL/GenBank/DDBJ whole genome shotgun (WGS) entry which is preliminary data.</text>
</comment>